<evidence type="ECO:0000256" key="3">
    <source>
        <dbReference type="ARBA" id="ARBA00022692"/>
    </source>
</evidence>
<reference evidence="7 9" key="1">
    <citation type="submission" date="2019-07" db="EMBL/GenBank/DDBJ databases">
        <title>Whole genome shotgun sequence of Frigoribacterium faeni NBRC 103066.</title>
        <authorList>
            <person name="Hosoyama A."/>
            <person name="Uohara A."/>
            <person name="Ohji S."/>
            <person name="Ichikawa N."/>
        </authorList>
    </citation>
    <scope>NUCLEOTIDE SEQUENCE [LARGE SCALE GENOMIC DNA]</scope>
    <source>
        <strain evidence="7 9">NBRC 103066</strain>
    </source>
</reference>
<reference evidence="8 10" key="2">
    <citation type="submission" date="2020-07" db="EMBL/GenBank/DDBJ databases">
        <title>Sequencing the genomes of 1000 actinobacteria strains.</title>
        <authorList>
            <person name="Klenk H.-P."/>
        </authorList>
    </citation>
    <scope>NUCLEOTIDE SEQUENCE [LARGE SCALE GENOMIC DNA]</scope>
    <source>
        <strain evidence="8 10">DSM 10309</strain>
    </source>
</reference>
<feature type="transmembrane region" description="Helical" evidence="6">
    <location>
        <begin position="44"/>
        <end position="74"/>
    </location>
</feature>
<keyword evidence="5 6" id="KW-0472">Membrane</keyword>
<keyword evidence="9" id="KW-1185">Reference proteome</keyword>
<comment type="caution">
    <text evidence="8">The sequence shown here is derived from an EMBL/GenBank/DDBJ whole genome shotgun (WGS) entry which is preliminary data.</text>
</comment>
<dbReference type="Proteomes" id="UP000522688">
    <property type="component" value="Unassembled WGS sequence"/>
</dbReference>
<feature type="transmembrane region" description="Helical" evidence="6">
    <location>
        <begin position="210"/>
        <end position="231"/>
    </location>
</feature>
<feature type="transmembrane region" description="Helical" evidence="6">
    <location>
        <begin position="117"/>
        <end position="140"/>
    </location>
</feature>
<dbReference type="RefSeq" id="WP_146853041.1">
    <property type="nucleotide sequence ID" value="NZ_BAAAHR010000002.1"/>
</dbReference>
<dbReference type="EMBL" id="BJUV01000005">
    <property type="protein sequence ID" value="GEK82385.1"/>
    <property type="molecule type" value="Genomic_DNA"/>
</dbReference>
<evidence type="ECO:0000256" key="4">
    <source>
        <dbReference type="ARBA" id="ARBA00022989"/>
    </source>
</evidence>
<evidence type="ECO:0000256" key="5">
    <source>
        <dbReference type="ARBA" id="ARBA00023136"/>
    </source>
</evidence>
<keyword evidence="3 6" id="KW-0812">Transmembrane</keyword>
<evidence type="ECO:0000313" key="7">
    <source>
        <dbReference type="EMBL" id="GEK82385.1"/>
    </source>
</evidence>
<sequence>MTTLLPTLVAVLVLASLTFGVVRGLGLEQAWLQPWAIVRATVQLGLLSLVLAGAIGDPVWVGVFLGAMVLAASWTVRSRLGLAWRLLPFVIVVVAAAAAVPVAVALGTGAVEASPRFVLALAGIVVGNVMAVVTLSGRLLGAALVSDREEIEGWLALGAPSRVAARRSVRASASSAILPSTDQTRTTGIVTLPGAFVGAVFAGASPLEAAAFQLVVLASILAAGALAVAGVSWRFGAPRTLPTEQTPLT</sequence>
<evidence type="ECO:0000313" key="8">
    <source>
        <dbReference type="EMBL" id="MBA8812759.1"/>
    </source>
</evidence>
<dbReference type="InterPro" id="IPR005226">
    <property type="entry name" value="UPF0014_fam"/>
</dbReference>
<dbReference type="Pfam" id="PF03649">
    <property type="entry name" value="UPF0014"/>
    <property type="match status" value="1"/>
</dbReference>
<dbReference type="PANTHER" id="PTHR30028:SF0">
    <property type="entry name" value="PROTEIN ALUMINUM SENSITIVE 3"/>
    <property type="match status" value="1"/>
</dbReference>
<organism evidence="8 10">
    <name type="scientific">Frigoribacterium faeni</name>
    <dbReference type="NCBI Taxonomy" id="145483"/>
    <lineage>
        <taxon>Bacteria</taxon>
        <taxon>Bacillati</taxon>
        <taxon>Actinomycetota</taxon>
        <taxon>Actinomycetes</taxon>
        <taxon>Micrococcales</taxon>
        <taxon>Microbacteriaceae</taxon>
        <taxon>Frigoribacterium</taxon>
    </lineage>
</organism>
<evidence type="ECO:0000313" key="10">
    <source>
        <dbReference type="Proteomes" id="UP000522688"/>
    </source>
</evidence>
<gene>
    <name evidence="8" type="ORF">FB463_000983</name>
    <name evidence="7" type="ORF">FFA01_06940</name>
</gene>
<dbReference type="GO" id="GO:0005886">
    <property type="term" value="C:plasma membrane"/>
    <property type="evidence" value="ECO:0007669"/>
    <property type="project" value="TreeGrafter"/>
</dbReference>
<protein>
    <submittedName>
        <fullName evidence="8">Putative ABC transport system permease protein</fullName>
    </submittedName>
</protein>
<dbReference type="Proteomes" id="UP000321154">
    <property type="component" value="Unassembled WGS sequence"/>
</dbReference>
<evidence type="ECO:0000256" key="1">
    <source>
        <dbReference type="ARBA" id="ARBA00004141"/>
    </source>
</evidence>
<dbReference type="OrthoDB" id="3212530at2"/>
<dbReference type="AlphaFoldDB" id="A0A7W3PIK7"/>
<proteinExistence type="inferred from homology"/>
<dbReference type="PANTHER" id="PTHR30028">
    <property type="entry name" value="UPF0014 INNER MEMBRANE PROTEIN YBBM-RELATED"/>
    <property type="match status" value="1"/>
</dbReference>
<keyword evidence="4 6" id="KW-1133">Transmembrane helix</keyword>
<accession>A0A7W3PIK7</accession>
<comment type="similarity">
    <text evidence="2">Belongs to the UPF0014 family.</text>
</comment>
<evidence type="ECO:0000256" key="2">
    <source>
        <dbReference type="ARBA" id="ARBA00005268"/>
    </source>
</evidence>
<feature type="transmembrane region" description="Helical" evidence="6">
    <location>
        <begin position="86"/>
        <end position="111"/>
    </location>
</feature>
<evidence type="ECO:0000256" key="6">
    <source>
        <dbReference type="SAM" id="Phobius"/>
    </source>
</evidence>
<comment type="subcellular location">
    <subcellularLocation>
        <location evidence="1">Membrane</location>
        <topology evidence="1">Multi-pass membrane protein</topology>
    </subcellularLocation>
</comment>
<dbReference type="EMBL" id="JACGWW010000001">
    <property type="protein sequence ID" value="MBA8812759.1"/>
    <property type="molecule type" value="Genomic_DNA"/>
</dbReference>
<name>A0A7W3PIK7_9MICO</name>
<evidence type="ECO:0000313" key="9">
    <source>
        <dbReference type="Proteomes" id="UP000321154"/>
    </source>
</evidence>